<dbReference type="Gene3D" id="2.30.29.30">
    <property type="entry name" value="Pleckstrin-homology domain (PH domain)/Phosphotyrosine-binding domain (PTB)"/>
    <property type="match status" value="1"/>
</dbReference>
<reference evidence="1" key="1">
    <citation type="journal article" date="2014" name="Nucleic Acids Res.">
        <title>The evolutionary dynamics of variant antigen genes in Babesia reveal a history of genomic innovation underlying host-parasite interaction.</title>
        <authorList>
            <person name="Jackson A.P."/>
            <person name="Otto T.D."/>
            <person name="Darby A."/>
            <person name="Ramaprasad A."/>
            <person name="Xia D."/>
            <person name="Echaide I.E."/>
            <person name="Farber M."/>
            <person name="Gahlot S."/>
            <person name="Gamble J."/>
            <person name="Gupta D."/>
            <person name="Gupta Y."/>
            <person name="Jackson L."/>
            <person name="Malandrin L."/>
            <person name="Malas T.B."/>
            <person name="Moussa E."/>
            <person name="Nair M."/>
            <person name="Reid A.J."/>
            <person name="Sanders M."/>
            <person name="Sharma J."/>
            <person name="Tracey A."/>
            <person name="Quail M.A."/>
            <person name="Weir W."/>
            <person name="Wastling J.M."/>
            <person name="Hall N."/>
            <person name="Willadsen P."/>
            <person name="Lingelbach K."/>
            <person name="Shiels B."/>
            <person name="Tait A."/>
            <person name="Berriman M."/>
            <person name="Allred D.R."/>
            <person name="Pain A."/>
        </authorList>
    </citation>
    <scope>NUCLEOTIDE SEQUENCE</scope>
    <source>
        <strain evidence="1">1802A</strain>
    </source>
</reference>
<gene>
    <name evidence="1" type="ORF">X943_000965</name>
</gene>
<dbReference type="InterPro" id="IPR011993">
    <property type="entry name" value="PH-like_dom_sf"/>
</dbReference>
<dbReference type="SUPFAM" id="SSF50729">
    <property type="entry name" value="PH domain-like"/>
    <property type="match status" value="1"/>
</dbReference>
<proteinExistence type="predicted"/>
<name>A0AAD9GF94_BABDI</name>
<evidence type="ECO:0000313" key="2">
    <source>
        <dbReference type="Proteomes" id="UP001195914"/>
    </source>
</evidence>
<sequence length="174" mass="19814">MPIQQIENKKNENFLESTATTTTEIIDHTNVFSVITDADVTADNAPKSCEIQNSVKDDEVMLYENVGTQIKRMKQLQKSCTLACYKDGEWNTPVPVVLQLLEKKTKESKRIVCHQIGTGRLQLNSTMLPTMTMKKLKTKSIIFVGQLISDEATLAPHRVIFQDQTQRDIFLKHF</sequence>
<keyword evidence="2" id="KW-1185">Reference proteome</keyword>
<evidence type="ECO:0000313" key="1">
    <source>
        <dbReference type="EMBL" id="KAK1937317.1"/>
    </source>
</evidence>
<protein>
    <submittedName>
        <fullName evidence="1">Uncharacterized protein</fullName>
    </submittedName>
</protein>
<reference evidence="1" key="2">
    <citation type="submission" date="2021-05" db="EMBL/GenBank/DDBJ databases">
        <authorList>
            <person name="Pain A."/>
        </authorList>
    </citation>
    <scope>NUCLEOTIDE SEQUENCE</scope>
    <source>
        <strain evidence="1">1802A</strain>
    </source>
</reference>
<dbReference type="Proteomes" id="UP001195914">
    <property type="component" value="Unassembled WGS sequence"/>
</dbReference>
<organism evidence="1 2">
    <name type="scientific">Babesia divergens</name>
    <dbReference type="NCBI Taxonomy" id="32595"/>
    <lineage>
        <taxon>Eukaryota</taxon>
        <taxon>Sar</taxon>
        <taxon>Alveolata</taxon>
        <taxon>Apicomplexa</taxon>
        <taxon>Aconoidasida</taxon>
        <taxon>Piroplasmida</taxon>
        <taxon>Babesiidae</taxon>
        <taxon>Babesia</taxon>
    </lineage>
</organism>
<dbReference type="EMBL" id="JAHBMH010000033">
    <property type="protein sequence ID" value="KAK1937317.1"/>
    <property type="molecule type" value="Genomic_DNA"/>
</dbReference>
<dbReference type="AlphaFoldDB" id="A0AAD9GF94"/>
<comment type="caution">
    <text evidence="1">The sequence shown here is derived from an EMBL/GenBank/DDBJ whole genome shotgun (WGS) entry which is preliminary data.</text>
</comment>
<accession>A0AAD9GF94</accession>